<name>A0ABT7NKZ1_9SPHI</name>
<dbReference type="PANTHER" id="PTHR43280:SF32">
    <property type="entry name" value="TRANSCRIPTIONAL REGULATORY PROTEIN"/>
    <property type="match status" value="1"/>
</dbReference>
<dbReference type="Proteomes" id="UP001170954">
    <property type="component" value="Unassembled WGS sequence"/>
</dbReference>
<dbReference type="Pfam" id="PF12833">
    <property type="entry name" value="HTH_18"/>
    <property type="match status" value="1"/>
</dbReference>
<accession>A0ABT7NKZ1</accession>
<dbReference type="SUPFAM" id="SSF46689">
    <property type="entry name" value="Homeodomain-like"/>
    <property type="match status" value="1"/>
</dbReference>
<keyword evidence="6" id="KW-1185">Reference proteome</keyword>
<dbReference type="EMBL" id="JACAGK010000009">
    <property type="protein sequence ID" value="MDM1047573.1"/>
    <property type="molecule type" value="Genomic_DNA"/>
</dbReference>
<feature type="domain" description="HTH araC/xylS-type" evidence="4">
    <location>
        <begin position="165"/>
        <end position="267"/>
    </location>
</feature>
<dbReference type="PANTHER" id="PTHR43280">
    <property type="entry name" value="ARAC-FAMILY TRANSCRIPTIONAL REGULATOR"/>
    <property type="match status" value="1"/>
</dbReference>
<comment type="caution">
    <text evidence="5">The sequence shown here is derived from an EMBL/GenBank/DDBJ whole genome shotgun (WGS) entry which is preliminary data.</text>
</comment>
<dbReference type="InterPro" id="IPR020449">
    <property type="entry name" value="Tscrpt_reg_AraC-type_HTH"/>
</dbReference>
<dbReference type="Gene3D" id="1.10.10.60">
    <property type="entry name" value="Homeodomain-like"/>
    <property type="match status" value="1"/>
</dbReference>
<dbReference type="SMART" id="SM00342">
    <property type="entry name" value="HTH_ARAC"/>
    <property type="match status" value="1"/>
</dbReference>
<evidence type="ECO:0000256" key="2">
    <source>
        <dbReference type="ARBA" id="ARBA00023125"/>
    </source>
</evidence>
<dbReference type="InterPro" id="IPR037923">
    <property type="entry name" value="HTH-like"/>
</dbReference>
<evidence type="ECO:0000313" key="6">
    <source>
        <dbReference type="Proteomes" id="UP001170954"/>
    </source>
</evidence>
<keyword evidence="1" id="KW-0805">Transcription regulation</keyword>
<dbReference type="InterPro" id="IPR009057">
    <property type="entry name" value="Homeodomain-like_sf"/>
</dbReference>
<dbReference type="SUPFAM" id="SSF51215">
    <property type="entry name" value="Regulatory protein AraC"/>
    <property type="match status" value="1"/>
</dbReference>
<evidence type="ECO:0000259" key="4">
    <source>
        <dbReference type="PROSITE" id="PS01124"/>
    </source>
</evidence>
<dbReference type="PRINTS" id="PR00032">
    <property type="entry name" value="HTHARAC"/>
</dbReference>
<dbReference type="RefSeq" id="WP_149526287.1">
    <property type="nucleotide sequence ID" value="NZ_CP030848.1"/>
</dbReference>
<dbReference type="PROSITE" id="PS01124">
    <property type="entry name" value="HTH_ARAC_FAMILY_2"/>
    <property type="match status" value="1"/>
</dbReference>
<proteinExistence type="predicted"/>
<dbReference type="InterPro" id="IPR018060">
    <property type="entry name" value="HTH_AraC"/>
</dbReference>
<keyword evidence="3" id="KW-0804">Transcription</keyword>
<reference evidence="5" key="2">
    <citation type="journal article" date="2022" name="Sci. Total Environ.">
        <title>Prevalence, transmission, and molecular epidemiology of tet(X)-positive bacteria among humans, animals, and environmental niches in China: An epidemiological, and genomic-based study.</title>
        <authorList>
            <person name="Dong N."/>
            <person name="Zeng Y."/>
            <person name="Cai C."/>
            <person name="Sun C."/>
            <person name="Lu J."/>
            <person name="Liu C."/>
            <person name="Zhou H."/>
            <person name="Sun Q."/>
            <person name="Shu L."/>
            <person name="Wang H."/>
            <person name="Wang Y."/>
            <person name="Wang S."/>
            <person name="Wu C."/>
            <person name="Chan E.W."/>
            <person name="Chen G."/>
            <person name="Shen Z."/>
            <person name="Chen S."/>
            <person name="Zhang R."/>
        </authorList>
    </citation>
    <scope>NUCLEOTIDE SEQUENCE</scope>
    <source>
        <strain evidence="5">R1692</strain>
    </source>
</reference>
<reference evidence="5" key="1">
    <citation type="submission" date="2020-06" db="EMBL/GenBank/DDBJ databases">
        <authorList>
            <person name="Dong N."/>
        </authorList>
    </citation>
    <scope>NUCLEOTIDE SEQUENCE</scope>
    <source>
        <strain evidence="5">R1692</strain>
    </source>
</reference>
<organism evidence="5 6">
    <name type="scientific">Sphingobacterium hotanense</name>
    <dbReference type="NCBI Taxonomy" id="649196"/>
    <lineage>
        <taxon>Bacteria</taxon>
        <taxon>Pseudomonadati</taxon>
        <taxon>Bacteroidota</taxon>
        <taxon>Sphingobacteriia</taxon>
        <taxon>Sphingobacteriales</taxon>
        <taxon>Sphingobacteriaceae</taxon>
        <taxon>Sphingobacterium</taxon>
    </lineage>
</organism>
<gene>
    <name evidence="5" type="ORF">HX018_04865</name>
</gene>
<keyword evidence="2" id="KW-0238">DNA-binding</keyword>
<evidence type="ECO:0000256" key="1">
    <source>
        <dbReference type="ARBA" id="ARBA00023015"/>
    </source>
</evidence>
<evidence type="ECO:0000313" key="5">
    <source>
        <dbReference type="EMBL" id="MDM1047573.1"/>
    </source>
</evidence>
<sequence length="269" mass="30920">MINKAIAIKDKTDPSKLLKVALFDQKKCITKPHKHNGYLELVLLERTLGKHYIDGHEIQVKAPCLLIIRKDNVHHWELSEPVEGYVLLLKRQFVEESLDLEIRRLIDELEDMNTINFKDISTLHSLFSLLLTEEHRTVQEALLKAILAKSVQQIATENPIKIKSKNLFLQFTDVLNKEKQVLNNVAYYAGLLHTSPQNLNAACQKYADKSASEILSSYISSEAKRLLFYTNKTVAEVAFELGFADRSNFSKYFKRVVGLTPQNYRKMTD</sequence>
<evidence type="ECO:0000256" key="3">
    <source>
        <dbReference type="ARBA" id="ARBA00023163"/>
    </source>
</evidence>
<protein>
    <submittedName>
        <fullName evidence="5">Helix-turn-helix domain-containing protein</fullName>
    </submittedName>
</protein>